<reference evidence="1 2" key="1">
    <citation type="submission" date="2018-08" db="EMBL/GenBank/DDBJ databases">
        <title>Recombination of ecologically and evolutionarily significant loci maintains genetic cohesion in the Pseudomonas syringae species complex.</title>
        <authorList>
            <person name="Dillon M."/>
            <person name="Thakur S."/>
            <person name="Almeida R.N.D."/>
            <person name="Weir B.S."/>
            <person name="Guttman D.S."/>
        </authorList>
    </citation>
    <scope>NUCLEOTIDE SEQUENCE [LARGE SCALE GENOMIC DNA]</scope>
    <source>
        <strain evidence="1 2">ICMP 19473</strain>
    </source>
</reference>
<evidence type="ECO:0000313" key="1">
    <source>
        <dbReference type="EMBL" id="RMT82413.1"/>
    </source>
</evidence>
<proteinExistence type="predicted"/>
<evidence type="ECO:0000313" key="2">
    <source>
        <dbReference type="Proteomes" id="UP000273854"/>
    </source>
</evidence>
<name>A0A3M5PEE2_PSEVI</name>
<accession>A0A3M5PEE2</accession>
<organism evidence="1 2">
    <name type="scientific">Pseudomonas viridiflava</name>
    <name type="common">Phytomonas viridiflava</name>
    <dbReference type="NCBI Taxonomy" id="33069"/>
    <lineage>
        <taxon>Bacteria</taxon>
        <taxon>Pseudomonadati</taxon>
        <taxon>Pseudomonadota</taxon>
        <taxon>Gammaproteobacteria</taxon>
        <taxon>Pseudomonadales</taxon>
        <taxon>Pseudomonadaceae</taxon>
        <taxon>Pseudomonas</taxon>
    </lineage>
</organism>
<dbReference type="AlphaFoldDB" id="A0A3M5PEE2"/>
<protein>
    <submittedName>
        <fullName evidence="1">Uncharacterized protein</fullName>
    </submittedName>
</protein>
<dbReference type="EMBL" id="RBTP01000028">
    <property type="protein sequence ID" value="RMT82413.1"/>
    <property type="molecule type" value="Genomic_DNA"/>
</dbReference>
<comment type="caution">
    <text evidence="1">The sequence shown here is derived from an EMBL/GenBank/DDBJ whole genome shotgun (WGS) entry which is preliminary data.</text>
</comment>
<dbReference type="Proteomes" id="UP000273854">
    <property type="component" value="Unassembled WGS sequence"/>
</dbReference>
<gene>
    <name evidence="1" type="ORF">ALP40_00019</name>
</gene>
<feature type="non-terminal residue" evidence="1">
    <location>
        <position position="1"/>
    </location>
</feature>
<sequence>QTVALGGTAVIAEYGEADGLTDELLGIVFGVLHQHVEGVARHTAKALDALDAQGLQLMLAQGRGELQEAATLAEGGSEGQVHEKVSVYWRYKHGAIIDMQDVA</sequence>